<evidence type="ECO:0000256" key="1">
    <source>
        <dbReference type="SAM" id="MobiDB-lite"/>
    </source>
</evidence>
<dbReference type="AlphaFoldDB" id="A0A9P4IJB8"/>
<feature type="region of interest" description="Disordered" evidence="1">
    <location>
        <begin position="233"/>
        <end position="264"/>
    </location>
</feature>
<proteinExistence type="predicted"/>
<evidence type="ECO:0000313" key="3">
    <source>
        <dbReference type="Proteomes" id="UP000799772"/>
    </source>
</evidence>
<protein>
    <submittedName>
        <fullName evidence="2">Uncharacterized protein</fullName>
    </submittedName>
</protein>
<name>A0A9P4IJB8_9PEZI</name>
<comment type="caution">
    <text evidence="2">The sequence shown here is derived from an EMBL/GenBank/DDBJ whole genome shotgun (WGS) entry which is preliminary data.</text>
</comment>
<organism evidence="2 3">
    <name type="scientific">Rhizodiscina lignyota</name>
    <dbReference type="NCBI Taxonomy" id="1504668"/>
    <lineage>
        <taxon>Eukaryota</taxon>
        <taxon>Fungi</taxon>
        <taxon>Dikarya</taxon>
        <taxon>Ascomycota</taxon>
        <taxon>Pezizomycotina</taxon>
        <taxon>Dothideomycetes</taxon>
        <taxon>Pleosporomycetidae</taxon>
        <taxon>Aulographales</taxon>
        <taxon>Rhizodiscinaceae</taxon>
        <taxon>Rhizodiscina</taxon>
    </lineage>
</organism>
<feature type="compositionally biased region" description="Low complexity" evidence="1">
    <location>
        <begin position="253"/>
        <end position="264"/>
    </location>
</feature>
<evidence type="ECO:0000313" key="2">
    <source>
        <dbReference type="EMBL" id="KAF2102179.1"/>
    </source>
</evidence>
<gene>
    <name evidence="2" type="ORF">NA57DRAFT_73612</name>
</gene>
<accession>A0A9P4IJB8</accession>
<feature type="region of interest" description="Disordered" evidence="1">
    <location>
        <begin position="104"/>
        <end position="128"/>
    </location>
</feature>
<feature type="region of interest" description="Disordered" evidence="1">
    <location>
        <begin position="281"/>
        <end position="324"/>
    </location>
</feature>
<feature type="compositionally biased region" description="Polar residues" evidence="1">
    <location>
        <begin position="393"/>
        <end position="408"/>
    </location>
</feature>
<reference evidence="2" key="1">
    <citation type="journal article" date="2020" name="Stud. Mycol.">
        <title>101 Dothideomycetes genomes: a test case for predicting lifestyles and emergence of pathogens.</title>
        <authorList>
            <person name="Haridas S."/>
            <person name="Albert R."/>
            <person name="Binder M."/>
            <person name="Bloem J."/>
            <person name="Labutti K."/>
            <person name="Salamov A."/>
            <person name="Andreopoulos B."/>
            <person name="Baker S."/>
            <person name="Barry K."/>
            <person name="Bills G."/>
            <person name="Bluhm B."/>
            <person name="Cannon C."/>
            <person name="Castanera R."/>
            <person name="Culley D."/>
            <person name="Daum C."/>
            <person name="Ezra D."/>
            <person name="Gonzalez J."/>
            <person name="Henrissat B."/>
            <person name="Kuo A."/>
            <person name="Liang C."/>
            <person name="Lipzen A."/>
            <person name="Lutzoni F."/>
            <person name="Magnuson J."/>
            <person name="Mondo S."/>
            <person name="Nolan M."/>
            <person name="Ohm R."/>
            <person name="Pangilinan J."/>
            <person name="Park H.-J."/>
            <person name="Ramirez L."/>
            <person name="Alfaro M."/>
            <person name="Sun H."/>
            <person name="Tritt A."/>
            <person name="Yoshinaga Y."/>
            <person name="Zwiers L.-H."/>
            <person name="Turgeon B."/>
            <person name="Goodwin S."/>
            <person name="Spatafora J."/>
            <person name="Crous P."/>
            <person name="Grigoriev I."/>
        </authorList>
    </citation>
    <scope>NUCLEOTIDE SEQUENCE</scope>
    <source>
        <strain evidence="2">CBS 133067</strain>
    </source>
</reference>
<feature type="region of interest" description="Disordered" evidence="1">
    <location>
        <begin position="389"/>
        <end position="427"/>
    </location>
</feature>
<dbReference type="Proteomes" id="UP000799772">
    <property type="component" value="Unassembled WGS sequence"/>
</dbReference>
<sequence length="499" mass="53962">MNASLEPPFAVQANSLSTLTALAANPPLHPRDPSHRVKEPLVLYLARVPGSRDVFLTPLKPRAKTVAAADVESCLYYVHVPGPGDAKLLAKAQDDLRASHKLQGVHRPLPPTPEQYDGPYGNAPSIARKPVLPSRKLVQPPLPPRPGMASTGTGSLADVEPTVPSVILVRRDPASGAQWNVANIMDPPVHAVSSESIRNPGSSSTKAAGSPIYMEIHNPGYDKFLSERSPSFPAGNITSARRTPDTLPSLEHSMTSSQTSSMASDDGLFRRRMWMEGSHFIGRNRNTDSTDSLRSEEPLRSSLDLRSSGEYSMHSAESGVSGLQQGGRLVASGAKRSGTKGYTFLSPWQGRCEFSESTIGTSLKCRHRLPSRNGFASAQEPVQVSELRFNLPSRPSHTKSSSQTSITSHIRRSPLRRPHARKALSVGHVDREDWEDDGFGGSSMDLRLGQELAGGGATGKQAKLGKLIIEDEGLKMMDLLVAANIGLWWRAYGRDLDQG</sequence>
<feature type="compositionally biased region" description="Basic residues" evidence="1">
    <location>
        <begin position="409"/>
        <end position="422"/>
    </location>
</feature>
<dbReference type="OrthoDB" id="5426191at2759"/>
<dbReference type="EMBL" id="ML978123">
    <property type="protein sequence ID" value="KAF2102179.1"/>
    <property type="molecule type" value="Genomic_DNA"/>
</dbReference>
<feature type="compositionally biased region" description="Basic and acidic residues" evidence="1">
    <location>
        <begin position="285"/>
        <end position="299"/>
    </location>
</feature>
<keyword evidence="3" id="KW-1185">Reference proteome</keyword>